<dbReference type="EC" id="2.3.1.222" evidence="3"/>
<dbReference type="Proteomes" id="UP000673394">
    <property type="component" value="Unassembled WGS sequence"/>
</dbReference>
<gene>
    <name evidence="13" type="ORF">I8J30_08485</name>
</gene>
<keyword evidence="7" id="KW-0862">Zinc</keyword>
<comment type="cofactor">
    <cofactor evidence="1">
        <name>Zn(2+)</name>
        <dbReference type="ChEBI" id="CHEBI:29105"/>
    </cofactor>
</comment>
<keyword evidence="14" id="KW-1185">Reference proteome</keyword>
<evidence type="ECO:0000256" key="11">
    <source>
        <dbReference type="ARBA" id="ARBA00033077"/>
    </source>
</evidence>
<dbReference type="RefSeq" id="WP_210657154.1">
    <property type="nucleotide sequence ID" value="NZ_JAGKSP010000002.1"/>
</dbReference>
<keyword evidence="8" id="KW-0012">Acyltransferase</keyword>
<dbReference type="NCBIfam" id="NF011652">
    <property type="entry name" value="PRK15070.1"/>
    <property type="match status" value="1"/>
</dbReference>
<dbReference type="Pfam" id="PF06130">
    <property type="entry name" value="PTAC"/>
    <property type="match status" value="1"/>
</dbReference>
<comment type="similarity">
    <text evidence="2">Belongs to the PduL family.</text>
</comment>
<proteinExistence type="inferred from homology"/>
<evidence type="ECO:0000313" key="14">
    <source>
        <dbReference type="Proteomes" id="UP000673394"/>
    </source>
</evidence>
<evidence type="ECO:0000256" key="9">
    <source>
        <dbReference type="ARBA" id="ARBA00030044"/>
    </source>
</evidence>
<evidence type="ECO:0000256" key="5">
    <source>
        <dbReference type="ARBA" id="ARBA00022679"/>
    </source>
</evidence>
<dbReference type="InterPro" id="IPR008300">
    <property type="entry name" value="PTAC"/>
</dbReference>
<name>A0ABS5C9S5_9BACL</name>
<evidence type="ECO:0000256" key="10">
    <source>
        <dbReference type="ARBA" id="ARBA00030939"/>
    </source>
</evidence>
<evidence type="ECO:0000256" key="3">
    <source>
        <dbReference type="ARBA" id="ARBA00012206"/>
    </source>
</evidence>
<dbReference type="PANTHER" id="PTHR39453:SF1">
    <property type="entry name" value="PHOSPHATE PROPANOYLTRANSFERASE"/>
    <property type="match status" value="1"/>
</dbReference>
<keyword evidence="5" id="KW-0808">Transferase</keyword>
<evidence type="ECO:0000256" key="4">
    <source>
        <dbReference type="ARBA" id="ARBA00020837"/>
    </source>
</evidence>
<protein>
    <recommendedName>
        <fullName evidence="4">Phosphate propanoyltransferase</fullName>
        <ecNumber evidence="3">2.3.1.222</ecNumber>
    </recommendedName>
    <alternativeName>
        <fullName evidence="10">Phosphate acyltransferase PduL</fullName>
    </alternativeName>
    <alternativeName>
        <fullName evidence="9">Phosphotransacylase PduL</fullName>
    </alternativeName>
    <alternativeName>
        <fullName evidence="11">Propanediol utilization protein PduL</fullName>
    </alternativeName>
</protein>
<evidence type="ECO:0000256" key="6">
    <source>
        <dbReference type="ARBA" id="ARBA00022723"/>
    </source>
</evidence>
<organism evidence="13 14">
    <name type="scientific">Paenibacillus lignilyticus</name>
    <dbReference type="NCBI Taxonomy" id="1172615"/>
    <lineage>
        <taxon>Bacteria</taxon>
        <taxon>Bacillati</taxon>
        <taxon>Bacillota</taxon>
        <taxon>Bacilli</taxon>
        <taxon>Bacillales</taxon>
        <taxon>Paenibacillaceae</taxon>
        <taxon>Paenibacillus</taxon>
    </lineage>
</organism>
<dbReference type="PANTHER" id="PTHR39453">
    <property type="entry name" value="PHOSPHATE PROPANOYLTRANSFERASE"/>
    <property type="match status" value="1"/>
</dbReference>
<dbReference type="EMBL" id="JAGKSP010000002">
    <property type="protein sequence ID" value="MBP3962740.1"/>
    <property type="molecule type" value="Genomic_DNA"/>
</dbReference>
<reference evidence="13 14" key="1">
    <citation type="submission" date="2021-04" db="EMBL/GenBank/DDBJ databases">
        <title>Paenibacillus sp. DLE-14 whole genome sequence.</title>
        <authorList>
            <person name="Ham Y.J."/>
        </authorList>
    </citation>
    <scope>NUCLEOTIDE SEQUENCE [LARGE SCALE GENOMIC DNA]</scope>
    <source>
        <strain evidence="13 14">DLE-14</strain>
    </source>
</reference>
<evidence type="ECO:0000256" key="12">
    <source>
        <dbReference type="ARBA" id="ARBA00047589"/>
    </source>
</evidence>
<comment type="catalytic activity">
    <reaction evidence="12">
        <text>propanoyl-CoA + phosphate = propanoyl phosphate + CoA</text>
        <dbReference type="Rhea" id="RHEA:28046"/>
        <dbReference type="ChEBI" id="CHEBI:43474"/>
        <dbReference type="ChEBI" id="CHEBI:57287"/>
        <dbReference type="ChEBI" id="CHEBI:57392"/>
        <dbReference type="ChEBI" id="CHEBI:58933"/>
        <dbReference type="EC" id="2.3.1.222"/>
    </reaction>
</comment>
<accession>A0ABS5C9S5</accession>
<keyword evidence="6" id="KW-0479">Metal-binding</keyword>
<evidence type="ECO:0000256" key="8">
    <source>
        <dbReference type="ARBA" id="ARBA00023315"/>
    </source>
</evidence>
<evidence type="ECO:0000256" key="7">
    <source>
        <dbReference type="ARBA" id="ARBA00022833"/>
    </source>
</evidence>
<sequence length="265" mass="28339">MRLITEASLRARLARGLPNPYPVEQGDILTPAAADFLRARGIPLLKQSDALKAAANLLEGGAIDRVIPVGVSGRHVHLCQKHLEVLFGTGYQLQLLRELSQPKQFAAKETVTIAGPKGAIPNVRILGPIRAATQVEISRTDGHTMGLQPKARLSGDLTGTSGVTVIGPVGTVVLPEGLIIAKRHVHMSVAEAADFQVAHGDRIMLQTDSERPLIYPDVIVRVDARFALELHIDRDEANAAGLETGDMVRVIGKNGIIVPGVGTRR</sequence>
<evidence type="ECO:0000313" key="13">
    <source>
        <dbReference type="EMBL" id="MBP3962740.1"/>
    </source>
</evidence>
<evidence type="ECO:0000256" key="1">
    <source>
        <dbReference type="ARBA" id="ARBA00001947"/>
    </source>
</evidence>
<evidence type="ECO:0000256" key="2">
    <source>
        <dbReference type="ARBA" id="ARBA00007342"/>
    </source>
</evidence>
<comment type="caution">
    <text evidence="13">The sequence shown here is derived from an EMBL/GenBank/DDBJ whole genome shotgun (WGS) entry which is preliminary data.</text>
</comment>